<comment type="caution">
    <text evidence="1">The sequence shown here is derived from an EMBL/GenBank/DDBJ whole genome shotgun (WGS) entry which is preliminary data.</text>
</comment>
<dbReference type="SUPFAM" id="SSF81901">
    <property type="entry name" value="HCP-like"/>
    <property type="match status" value="1"/>
</dbReference>
<dbReference type="Proteomes" id="UP000789901">
    <property type="component" value="Unassembled WGS sequence"/>
</dbReference>
<dbReference type="EMBL" id="CAJVQB010004345">
    <property type="protein sequence ID" value="CAG8633296.1"/>
    <property type="molecule type" value="Genomic_DNA"/>
</dbReference>
<evidence type="ECO:0000313" key="1">
    <source>
        <dbReference type="EMBL" id="CAG8633296.1"/>
    </source>
</evidence>
<sequence length="246" mass="28774">LQLEVKLNAAPVVHPNLGGRLESSYQTENCIDQGKCWQYNSNRRPIIQHVFNDLNDINYNDLIDFKEIFTGNNINVEYKSNLELETENLNTTDLMKHCTDLYIETTKELELISTTISSLKEANQNNLFHLSSLNIRQSISSNSVSHENVFLYNLNQLFISQFNIQGVSKNSTCFIIYRIKKYIEENNKTANEIFNQYYNHQHKFYFTSIIGFFYEHGIGTTINYSEAFKMYEEATKDIYSTNFKIN</sequence>
<protein>
    <submittedName>
        <fullName evidence="1">20448_t:CDS:1</fullName>
    </submittedName>
</protein>
<proteinExistence type="predicted"/>
<keyword evidence="2" id="KW-1185">Reference proteome</keyword>
<reference evidence="1 2" key="1">
    <citation type="submission" date="2021-06" db="EMBL/GenBank/DDBJ databases">
        <authorList>
            <person name="Kallberg Y."/>
            <person name="Tangrot J."/>
            <person name="Rosling A."/>
        </authorList>
    </citation>
    <scope>NUCLEOTIDE SEQUENCE [LARGE SCALE GENOMIC DNA]</scope>
    <source>
        <strain evidence="1 2">120-4 pot B 10/14</strain>
    </source>
</reference>
<accession>A0ABN7UPD8</accession>
<feature type="non-terminal residue" evidence="1">
    <location>
        <position position="1"/>
    </location>
</feature>
<evidence type="ECO:0000313" key="2">
    <source>
        <dbReference type="Proteomes" id="UP000789901"/>
    </source>
</evidence>
<gene>
    <name evidence="1" type="ORF">GMARGA_LOCUS8449</name>
</gene>
<organism evidence="1 2">
    <name type="scientific">Gigaspora margarita</name>
    <dbReference type="NCBI Taxonomy" id="4874"/>
    <lineage>
        <taxon>Eukaryota</taxon>
        <taxon>Fungi</taxon>
        <taxon>Fungi incertae sedis</taxon>
        <taxon>Mucoromycota</taxon>
        <taxon>Glomeromycotina</taxon>
        <taxon>Glomeromycetes</taxon>
        <taxon>Diversisporales</taxon>
        <taxon>Gigasporaceae</taxon>
        <taxon>Gigaspora</taxon>
    </lineage>
</organism>
<name>A0ABN7UPD8_GIGMA</name>